<gene>
    <name evidence="1" type="ORF">POL25_02135</name>
</gene>
<proteinExistence type="predicted"/>
<comment type="caution">
    <text evidence="1">The sequence shown here is derived from an EMBL/GenBank/DDBJ whole genome shotgun (WGS) entry which is preliminary data.</text>
</comment>
<keyword evidence="2" id="KW-1185">Reference proteome</keyword>
<evidence type="ECO:0000313" key="1">
    <source>
        <dbReference type="EMBL" id="MDC0715671.1"/>
    </source>
</evidence>
<name>A0ABT5DQ50_9BACT</name>
<dbReference type="Proteomes" id="UP001221686">
    <property type="component" value="Unassembled WGS sequence"/>
</dbReference>
<organism evidence="1 2">
    <name type="scientific">Nannocystis bainbridge</name>
    <dbReference type="NCBI Taxonomy" id="2995303"/>
    <lineage>
        <taxon>Bacteria</taxon>
        <taxon>Pseudomonadati</taxon>
        <taxon>Myxococcota</taxon>
        <taxon>Polyangia</taxon>
        <taxon>Nannocystales</taxon>
        <taxon>Nannocystaceae</taxon>
        <taxon>Nannocystis</taxon>
    </lineage>
</organism>
<protein>
    <submittedName>
        <fullName evidence="1">Uncharacterized protein</fullName>
    </submittedName>
</protein>
<accession>A0ABT5DQ50</accession>
<reference evidence="1 2" key="1">
    <citation type="submission" date="2022-11" db="EMBL/GenBank/DDBJ databases">
        <title>Minimal conservation of predation-associated metabolite biosynthetic gene clusters underscores biosynthetic potential of Myxococcota including descriptions for ten novel species: Archangium lansinium sp. nov., Myxococcus landrumus sp. nov., Nannocystis bai.</title>
        <authorList>
            <person name="Ahearne A."/>
            <person name="Stevens C."/>
            <person name="Dowd S."/>
        </authorList>
    </citation>
    <scope>NUCLEOTIDE SEQUENCE [LARGE SCALE GENOMIC DNA]</scope>
    <source>
        <strain evidence="1 2">BB15-2</strain>
    </source>
</reference>
<evidence type="ECO:0000313" key="2">
    <source>
        <dbReference type="Proteomes" id="UP001221686"/>
    </source>
</evidence>
<dbReference type="RefSeq" id="WP_272084096.1">
    <property type="nucleotide sequence ID" value="NZ_JAQNDL010000001.1"/>
</dbReference>
<sequence length="210" mass="21623">MSILFVTKASGGHGRPASMTVIPPSQEVSPAALAACGAAAGLNGVALADVVSAIAMHARVSARLARAAAEQTSQPARRQLHEHLAQMYEDRVTTLEGLLHKLGLPRRYVSPAARMAAFVAESVGQAPLLSGSIDAGLLEFVLLDVASTLAERSLADTRALAAIAGSAQPSSVAVQLAKASHALKTDVALLEKVQARRSQELLAVVQGPKG</sequence>
<dbReference type="EMBL" id="JAQNDL010000001">
    <property type="protein sequence ID" value="MDC0715671.1"/>
    <property type="molecule type" value="Genomic_DNA"/>
</dbReference>